<dbReference type="EMBL" id="MBFT01000555">
    <property type="protein sequence ID" value="PVU89311.1"/>
    <property type="molecule type" value="Genomic_DNA"/>
</dbReference>
<evidence type="ECO:0000313" key="16">
    <source>
        <dbReference type="Proteomes" id="UP000245699"/>
    </source>
</evidence>
<sequence>MESPVSYPFDPYNQLESQNLPWLISPDWWMNQFFLLLTNKPKSEWRWIPGETMVSTPQSVLLGAMYYLMIVMVGQLIMSRFKNPIKLNNIFIVHNLILTSASAFLFVGFMEQTIPMLLKHGFFWSICDYYSYTQPLEWLYFCNYLCKWVEFIDTFFLVMKKKKLQFLHVYHHALTMILCYTQIQGKTSVSWVVCSINLLVHVIMYYYYYLASRGISVFWKKYLTIFQIAQFVIDINLCFFCLYTHMAYHNFPNLPNMGDCRGTRQAAYAGCILLSSYLTLFVQFFSQVYSEGARIEIRRRREEKKRLAALAEAEKKKE</sequence>
<feature type="transmembrane region" description="Helical" evidence="12">
    <location>
        <begin position="222"/>
        <end position="246"/>
    </location>
</feature>
<dbReference type="GO" id="GO:0009922">
    <property type="term" value="F:fatty acid elongase activity"/>
    <property type="evidence" value="ECO:0007669"/>
    <property type="project" value="UniProtKB-EC"/>
</dbReference>
<comment type="catalytic activity">
    <reaction evidence="11">
        <text>a very-long-chain acyl-CoA + malonyl-CoA + H(+) = a very-long-chain 3-oxoacyl-CoA + CO2 + CoA</text>
        <dbReference type="Rhea" id="RHEA:32727"/>
        <dbReference type="ChEBI" id="CHEBI:15378"/>
        <dbReference type="ChEBI" id="CHEBI:16526"/>
        <dbReference type="ChEBI" id="CHEBI:57287"/>
        <dbReference type="ChEBI" id="CHEBI:57384"/>
        <dbReference type="ChEBI" id="CHEBI:90725"/>
        <dbReference type="ChEBI" id="CHEBI:90736"/>
        <dbReference type="EC" id="2.3.1.199"/>
    </reaction>
</comment>
<keyword evidence="5 12" id="KW-0812">Transmembrane</keyword>
<dbReference type="GO" id="GO:0034626">
    <property type="term" value="P:fatty acid elongation, polyunsaturated fatty acid"/>
    <property type="evidence" value="ECO:0007669"/>
    <property type="project" value="TreeGrafter"/>
</dbReference>
<dbReference type="AlphaFoldDB" id="A0A2T9YAF4"/>
<comment type="caution">
    <text evidence="15">The sequence shown here is derived from an EMBL/GenBank/DDBJ whole genome shotgun (WGS) entry which is preliminary data.</text>
</comment>
<dbReference type="PANTHER" id="PTHR11157">
    <property type="entry name" value="FATTY ACID ACYL TRANSFERASE-RELATED"/>
    <property type="match status" value="1"/>
</dbReference>
<evidence type="ECO:0000256" key="11">
    <source>
        <dbReference type="ARBA" id="ARBA00047375"/>
    </source>
</evidence>
<reference evidence="15 16" key="1">
    <citation type="journal article" date="2018" name="MBio">
        <title>Comparative Genomics Reveals the Core Gene Toolbox for the Fungus-Insect Symbiosis.</title>
        <authorList>
            <person name="Wang Y."/>
            <person name="Stata M."/>
            <person name="Wang W."/>
            <person name="Stajich J.E."/>
            <person name="White M.M."/>
            <person name="Moncalvo J.M."/>
        </authorList>
    </citation>
    <scope>NUCLEOTIDE SEQUENCE [LARGE SCALE GENOMIC DNA]</scope>
    <source>
        <strain evidence="15 16">AUS-77-4</strain>
    </source>
</reference>
<comment type="similarity">
    <text evidence="2 12">Belongs to the ELO family.</text>
</comment>
<evidence type="ECO:0000256" key="9">
    <source>
        <dbReference type="ARBA" id="ARBA00023136"/>
    </source>
</evidence>
<comment type="catalytic activity">
    <reaction evidence="12">
        <text>an acyl-CoA + malonyl-CoA + H(+) = a 3-oxoacyl-CoA + CO2 + CoA</text>
        <dbReference type="Rhea" id="RHEA:50252"/>
        <dbReference type="ChEBI" id="CHEBI:15378"/>
        <dbReference type="ChEBI" id="CHEBI:16526"/>
        <dbReference type="ChEBI" id="CHEBI:57287"/>
        <dbReference type="ChEBI" id="CHEBI:57384"/>
        <dbReference type="ChEBI" id="CHEBI:58342"/>
        <dbReference type="ChEBI" id="CHEBI:90726"/>
    </reaction>
    <physiologicalReaction direction="left-to-right" evidence="12">
        <dbReference type="Rhea" id="RHEA:50253"/>
    </physiologicalReaction>
</comment>
<dbReference type="EC" id="2.3.1.-" evidence="12"/>
<evidence type="ECO:0000256" key="7">
    <source>
        <dbReference type="ARBA" id="ARBA00022989"/>
    </source>
</evidence>
<evidence type="ECO:0000256" key="3">
    <source>
        <dbReference type="ARBA" id="ARBA00022516"/>
    </source>
</evidence>
<keyword evidence="6 12" id="KW-0276">Fatty acid metabolism</keyword>
<keyword evidence="8 12" id="KW-0443">Lipid metabolism</keyword>
<dbReference type="Pfam" id="PF01151">
    <property type="entry name" value="ELO"/>
    <property type="match status" value="1"/>
</dbReference>
<evidence type="ECO:0000256" key="8">
    <source>
        <dbReference type="ARBA" id="ARBA00023098"/>
    </source>
</evidence>
<keyword evidence="16" id="KW-1185">Reference proteome</keyword>
<evidence type="ECO:0000256" key="4">
    <source>
        <dbReference type="ARBA" id="ARBA00022679"/>
    </source>
</evidence>
<dbReference type="InterPro" id="IPR030457">
    <property type="entry name" value="ELO_CS"/>
</dbReference>
<dbReference type="InterPro" id="IPR002076">
    <property type="entry name" value="ELO_fam"/>
</dbReference>
<keyword evidence="4 12" id="KW-0808">Transferase</keyword>
<organism evidence="15 16">
    <name type="scientific">Furculomyces boomerangus</name>
    <dbReference type="NCBI Taxonomy" id="61424"/>
    <lineage>
        <taxon>Eukaryota</taxon>
        <taxon>Fungi</taxon>
        <taxon>Fungi incertae sedis</taxon>
        <taxon>Zoopagomycota</taxon>
        <taxon>Kickxellomycotina</taxon>
        <taxon>Harpellomycetes</taxon>
        <taxon>Harpellales</taxon>
        <taxon>Harpellaceae</taxon>
        <taxon>Furculomyces</taxon>
    </lineage>
</organism>
<evidence type="ECO:0000313" key="13">
    <source>
        <dbReference type="EMBL" id="PVU84749.1"/>
    </source>
</evidence>
<protein>
    <recommendedName>
        <fullName evidence="12">Elongation of fatty acids protein</fullName>
        <ecNumber evidence="12">2.3.1.-</ecNumber>
    </recommendedName>
</protein>
<feature type="transmembrane region" description="Helical" evidence="12">
    <location>
        <begin position="189"/>
        <end position="210"/>
    </location>
</feature>
<dbReference type="STRING" id="61424.A0A2T9YAF4"/>
<dbReference type="Proteomes" id="UP000245699">
    <property type="component" value="Unassembled WGS sequence"/>
</dbReference>
<dbReference type="GO" id="GO:0042761">
    <property type="term" value="P:very long-chain fatty acid biosynthetic process"/>
    <property type="evidence" value="ECO:0007669"/>
    <property type="project" value="TreeGrafter"/>
</dbReference>
<keyword evidence="9 12" id="KW-0472">Membrane</keyword>
<dbReference type="GO" id="GO:0030148">
    <property type="term" value="P:sphingolipid biosynthetic process"/>
    <property type="evidence" value="ECO:0007669"/>
    <property type="project" value="TreeGrafter"/>
</dbReference>
<feature type="transmembrane region" description="Helical" evidence="12">
    <location>
        <begin position="90"/>
        <end position="110"/>
    </location>
</feature>
<evidence type="ECO:0000256" key="2">
    <source>
        <dbReference type="ARBA" id="ARBA00007263"/>
    </source>
</evidence>
<proteinExistence type="inferred from homology"/>
<keyword evidence="7 12" id="KW-1133">Transmembrane helix</keyword>
<dbReference type="OrthoDB" id="434092at2759"/>
<evidence type="ECO:0000256" key="6">
    <source>
        <dbReference type="ARBA" id="ARBA00022832"/>
    </source>
</evidence>
<gene>
    <name evidence="15" type="ORF">BB559_005150</name>
    <name evidence="14" type="ORF">BB559_005752</name>
    <name evidence="13" type="ORF">BB559_007410</name>
</gene>
<evidence type="ECO:0000256" key="12">
    <source>
        <dbReference type="RuleBase" id="RU361115"/>
    </source>
</evidence>
<accession>A0A2T9YAF4</accession>
<dbReference type="GO" id="GO:0019367">
    <property type="term" value="P:fatty acid elongation, saturated fatty acid"/>
    <property type="evidence" value="ECO:0007669"/>
    <property type="project" value="TreeGrafter"/>
</dbReference>
<keyword evidence="3 12" id="KW-0444">Lipid biosynthesis</keyword>
<evidence type="ECO:0000256" key="10">
    <source>
        <dbReference type="ARBA" id="ARBA00023160"/>
    </source>
</evidence>
<dbReference type="PANTHER" id="PTHR11157:SF134">
    <property type="entry name" value="ELONGATION OF FATTY ACIDS PROTEIN 1-RELATED"/>
    <property type="match status" value="1"/>
</dbReference>
<name>A0A2T9YAF4_9FUNG</name>
<dbReference type="EMBL" id="MBFT01000665">
    <property type="protein sequence ID" value="PVU88052.1"/>
    <property type="molecule type" value="Genomic_DNA"/>
</dbReference>
<dbReference type="GO" id="GO:0005789">
    <property type="term" value="C:endoplasmic reticulum membrane"/>
    <property type="evidence" value="ECO:0007669"/>
    <property type="project" value="TreeGrafter"/>
</dbReference>
<dbReference type="GO" id="GO:0034625">
    <property type="term" value="P:fatty acid elongation, monounsaturated fatty acid"/>
    <property type="evidence" value="ECO:0007669"/>
    <property type="project" value="TreeGrafter"/>
</dbReference>
<keyword evidence="10 12" id="KW-0275">Fatty acid biosynthesis</keyword>
<evidence type="ECO:0000256" key="1">
    <source>
        <dbReference type="ARBA" id="ARBA00004141"/>
    </source>
</evidence>
<feature type="transmembrane region" description="Helical" evidence="12">
    <location>
        <begin position="166"/>
        <end position="183"/>
    </location>
</feature>
<dbReference type="EMBL" id="MBFT01001238">
    <property type="protein sequence ID" value="PVU84749.1"/>
    <property type="molecule type" value="Genomic_DNA"/>
</dbReference>
<evidence type="ECO:0000256" key="5">
    <source>
        <dbReference type="ARBA" id="ARBA00022692"/>
    </source>
</evidence>
<comment type="subcellular location">
    <subcellularLocation>
        <location evidence="1">Membrane</location>
        <topology evidence="1">Multi-pass membrane protein</topology>
    </subcellularLocation>
</comment>
<feature type="transmembrane region" description="Helical" evidence="12">
    <location>
        <begin position="59"/>
        <end position="78"/>
    </location>
</feature>
<feature type="transmembrane region" description="Helical" evidence="12">
    <location>
        <begin position="266"/>
        <end position="290"/>
    </location>
</feature>
<dbReference type="PROSITE" id="PS01188">
    <property type="entry name" value="ELO"/>
    <property type="match status" value="1"/>
</dbReference>
<evidence type="ECO:0000313" key="15">
    <source>
        <dbReference type="EMBL" id="PVU89311.1"/>
    </source>
</evidence>
<evidence type="ECO:0000313" key="14">
    <source>
        <dbReference type="EMBL" id="PVU88052.1"/>
    </source>
</evidence>